<sequence length="155" mass="17107">MVQFDWPATLIGSSTALLGICLGFSAVRAWLRRLWDSLCDRLAQWRHSLPRIYPGGTPDVEQAPDNHSTELDDLARAILPDPALLFDNIPPLPSLPLESIGPPWCPPPPPPPPPPSRLRTARPRPLPPLPPLRAAHRPELVVHLSTMVVRVVPHS</sequence>
<dbReference type="AlphaFoldDB" id="A0A167RZI9"/>
<accession>A0A167RZI9</accession>
<keyword evidence="2" id="KW-0812">Transmembrane</keyword>
<feature type="region of interest" description="Disordered" evidence="1">
    <location>
        <begin position="100"/>
        <end position="133"/>
    </location>
</feature>
<evidence type="ECO:0000256" key="2">
    <source>
        <dbReference type="SAM" id="Phobius"/>
    </source>
</evidence>
<feature type="transmembrane region" description="Helical" evidence="2">
    <location>
        <begin position="6"/>
        <end position="31"/>
    </location>
</feature>
<evidence type="ECO:0000313" key="3">
    <source>
        <dbReference type="EMBL" id="KZN86616.1"/>
    </source>
</evidence>
<reference evidence="3" key="1">
    <citation type="journal article" date="2014" name="Genome Announc.">
        <title>Complete sequencing and chromosome-scale genome assembly of the industrial progenitor strain P2niaD18 from the penicillin producer Penicillium chrysogenum.</title>
        <authorList>
            <person name="Specht T."/>
            <person name="Dahlmann T.A."/>
            <person name="Zadra I."/>
            <person name="Kurnsteiner H."/>
            <person name="Kuck U."/>
        </authorList>
    </citation>
    <scope>NUCLEOTIDE SEQUENCE [LARGE SCALE GENOMIC DNA]</scope>
    <source>
        <strain evidence="3">P2niaD18</strain>
    </source>
</reference>
<keyword evidence="2" id="KW-1133">Transmembrane helix</keyword>
<organism evidence="3">
    <name type="scientific">Penicillium chrysogenum</name>
    <name type="common">Penicillium notatum</name>
    <dbReference type="NCBI Taxonomy" id="5076"/>
    <lineage>
        <taxon>Eukaryota</taxon>
        <taxon>Fungi</taxon>
        <taxon>Dikarya</taxon>
        <taxon>Ascomycota</taxon>
        <taxon>Pezizomycotina</taxon>
        <taxon>Eurotiomycetes</taxon>
        <taxon>Eurotiomycetidae</taxon>
        <taxon>Eurotiales</taxon>
        <taxon>Aspergillaceae</taxon>
        <taxon>Penicillium</taxon>
        <taxon>Penicillium chrysogenum species complex</taxon>
    </lineage>
</organism>
<gene>
    <name evidence="3" type="ORF">EN45_051490</name>
</gene>
<keyword evidence="2" id="KW-0472">Membrane</keyword>
<name>A0A167RZI9_PENCH</name>
<proteinExistence type="predicted"/>
<dbReference type="Proteomes" id="UP000076449">
    <property type="component" value="Chromosome II"/>
</dbReference>
<dbReference type="EMBL" id="CM002799">
    <property type="protein sequence ID" value="KZN86616.1"/>
    <property type="molecule type" value="Genomic_DNA"/>
</dbReference>
<evidence type="ECO:0000256" key="1">
    <source>
        <dbReference type="SAM" id="MobiDB-lite"/>
    </source>
</evidence>
<protein>
    <submittedName>
        <fullName evidence="3">Uncharacterized protein</fullName>
    </submittedName>
</protein>
<feature type="compositionally biased region" description="Pro residues" evidence="1">
    <location>
        <begin position="103"/>
        <end position="116"/>
    </location>
</feature>